<dbReference type="RefSeq" id="WP_148927422.1">
    <property type="nucleotide sequence ID" value="NZ_VNHS01000001.1"/>
</dbReference>
<dbReference type="EMBL" id="VNHS01000001">
    <property type="protein sequence ID" value="TYP79354.1"/>
    <property type="molecule type" value="Genomic_DNA"/>
</dbReference>
<gene>
    <name evidence="2" type="ORF">BCM02_101472</name>
</gene>
<evidence type="ECO:0000313" key="2">
    <source>
        <dbReference type="EMBL" id="TYP79354.1"/>
    </source>
</evidence>
<feature type="transmembrane region" description="Helical" evidence="1">
    <location>
        <begin position="43"/>
        <end position="64"/>
    </location>
</feature>
<reference evidence="2 3" key="1">
    <citation type="submission" date="2019-07" db="EMBL/GenBank/DDBJ databases">
        <title>Genomic Encyclopedia of Type Strains, Phase III (KMG-III): the genomes of soil and plant-associated and newly described type strains.</title>
        <authorList>
            <person name="Whitman W."/>
        </authorList>
    </citation>
    <scope>NUCLEOTIDE SEQUENCE [LARGE SCALE GENOMIC DNA]</scope>
    <source>
        <strain evidence="2 3">BL24</strain>
    </source>
</reference>
<evidence type="ECO:0000313" key="3">
    <source>
        <dbReference type="Proteomes" id="UP000323257"/>
    </source>
</evidence>
<evidence type="ECO:0000256" key="1">
    <source>
        <dbReference type="SAM" id="Phobius"/>
    </source>
</evidence>
<feature type="transmembrane region" description="Helical" evidence="1">
    <location>
        <begin position="103"/>
        <end position="122"/>
    </location>
</feature>
<keyword evidence="1" id="KW-0472">Membrane</keyword>
<feature type="transmembrane region" description="Helical" evidence="1">
    <location>
        <begin position="76"/>
        <end position="97"/>
    </location>
</feature>
<dbReference type="OrthoDB" id="2626732at2"/>
<dbReference type="AlphaFoldDB" id="A0A5S5CIK7"/>
<comment type="caution">
    <text evidence="2">The sequence shown here is derived from an EMBL/GenBank/DDBJ whole genome shotgun (WGS) entry which is preliminary data.</text>
</comment>
<accession>A0A5S5CIK7</accession>
<feature type="transmembrane region" description="Helical" evidence="1">
    <location>
        <begin position="134"/>
        <end position="153"/>
    </location>
</feature>
<feature type="transmembrane region" description="Helical" evidence="1">
    <location>
        <begin position="159"/>
        <end position="179"/>
    </location>
</feature>
<sequence length="205" mass="21238">MKLSWRPILSSVIIIAGASLPALPVSAHEHGGDAAAGSGLSPAAIQVSVGSAIFVVLIIAAFLWQTRAEGRRAGEMFGMMAAMTVAMGSSLVVGTIGGLFLNHLFFATAIGVLFGMLVGYAAGVNFSLLAAMDGMLAGLMGGMMGAMLGVMTIHEYPALTILFMDAVFAVCMFVLYRALDQELVAADRGVVTEQEDTLSIGQTMT</sequence>
<keyword evidence="1" id="KW-0812">Transmembrane</keyword>
<proteinExistence type="predicted"/>
<name>A0A5S5CIK7_9BACL</name>
<keyword evidence="1" id="KW-1133">Transmembrane helix</keyword>
<protein>
    <submittedName>
        <fullName evidence="2">Uncharacterized protein</fullName>
    </submittedName>
</protein>
<organism evidence="2 3">
    <name type="scientific">Paenibacillus methanolicus</name>
    <dbReference type="NCBI Taxonomy" id="582686"/>
    <lineage>
        <taxon>Bacteria</taxon>
        <taxon>Bacillati</taxon>
        <taxon>Bacillota</taxon>
        <taxon>Bacilli</taxon>
        <taxon>Bacillales</taxon>
        <taxon>Paenibacillaceae</taxon>
        <taxon>Paenibacillus</taxon>
    </lineage>
</organism>
<keyword evidence="3" id="KW-1185">Reference proteome</keyword>
<dbReference type="Proteomes" id="UP000323257">
    <property type="component" value="Unassembled WGS sequence"/>
</dbReference>